<evidence type="ECO:0000256" key="4">
    <source>
        <dbReference type="ARBA" id="ARBA00022692"/>
    </source>
</evidence>
<dbReference type="Pfam" id="PF07715">
    <property type="entry name" value="Plug"/>
    <property type="match status" value="1"/>
</dbReference>
<dbReference type="AlphaFoldDB" id="A0A432VSJ7"/>
<comment type="subcellular location">
    <subcellularLocation>
        <location evidence="1 8">Cell outer membrane</location>
        <topology evidence="1 8">Multi-pass membrane protein</topology>
    </subcellularLocation>
</comment>
<protein>
    <submittedName>
        <fullName evidence="13">TonB-dependent receptor</fullName>
    </submittedName>
</protein>
<feature type="domain" description="TonB-dependent receptor-like beta-barrel" evidence="11">
    <location>
        <begin position="470"/>
        <end position="900"/>
    </location>
</feature>
<keyword evidence="2 8" id="KW-0813">Transport</keyword>
<dbReference type="PANTHER" id="PTHR47234">
    <property type="match status" value="1"/>
</dbReference>
<comment type="similarity">
    <text evidence="8 9">Belongs to the TonB-dependent receptor family.</text>
</comment>
<keyword evidence="6 8" id="KW-0472">Membrane</keyword>
<evidence type="ECO:0000259" key="12">
    <source>
        <dbReference type="Pfam" id="PF07715"/>
    </source>
</evidence>
<evidence type="ECO:0000256" key="8">
    <source>
        <dbReference type="PROSITE-ProRule" id="PRU01360"/>
    </source>
</evidence>
<dbReference type="Pfam" id="PF00593">
    <property type="entry name" value="TonB_dep_Rec_b-barrel"/>
    <property type="match status" value="1"/>
</dbReference>
<dbReference type="Gene3D" id="2.40.170.20">
    <property type="entry name" value="TonB-dependent receptor, beta-barrel domain"/>
    <property type="match status" value="1"/>
</dbReference>
<feature type="signal peptide" evidence="10">
    <location>
        <begin position="1"/>
        <end position="30"/>
    </location>
</feature>
<dbReference type="PANTHER" id="PTHR47234:SF2">
    <property type="entry name" value="TONB-DEPENDENT RECEPTOR"/>
    <property type="match status" value="1"/>
</dbReference>
<keyword evidence="5 9" id="KW-0798">TonB box</keyword>
<name>A0A432VSJ7_9GAMM</name>
<evidence type="ECO:0000256" key="1">
    <source>
        <dbReference type="ARBA" id="ARBA00004571"/>
    </source>
</evidence>
<evidence type="ECO:0000256" key="3">
    <source>
        <dbReference type="ARBA" id="ARBA00022452"/>
    </source>
</evidence>
<dbReference type="Gene3D" id="2.170.130.10">
    <property type="entry name" value="TonB-dependent receptor, plug domain"/>
    <property type="match status" value="1"/>
</dbReference>
<proteinExistence type="inferred from homology"/>
<evidence type="ECO:0000313" key="14">
    <source>
        <dbReference type="Proteomes" id="UP000288395"/>
    </source>
</evidence>
<dbReference type="RefSeq" id="WP_126767987.1">
    <property type="nucleotide sequence ID" value="NZ_PIPJ01000008.1"/>
</dbReference>
<dbReference type="InterPro" id="IPR039426">
    <property type="entry name" value="TonB-dep_rcpt-like"/>
</dbReference>
<evidence type="ECO:0000256" key="5">
    <source>
        <dbReference type="ARBA" id="ARBA00023077"/>
    </source>
</evidence>
<reference evidence="14" key="1">
    <citation type="journal article" date="2018" name="Front. Microbiol.">
        <title>Genome-Based Analysis Reveals the Taxonomy and Diversity of the Family Idiomarinaceae.</title>
        <authorList>
            <person name="Liu Y."/>
            <person name="Lai Q."/>
            <person name="Shao Z."/>
        </authorList>
    </citation>
    <scope>NUCLEOTIDE SEQUENCE [LARGE SCALE GENOMIC DNA]</scope>
    <source>
        <strain evidence="14">GBPy7</strain>
    </source>
</reference>
<feature type="domain" description="TonB-dependent receptor plug" evidence="12">
    <location>
        <begin position="60"/>
        <end position="170"/>
    </location>
</feature>
<evidence type="ECO:0000256" key="7">
    <source>
        <dbReference type="ARBA" id="ARBA00023237"/>
    </source>
</evidence>
<comment type="caution">
    <text evidence="13">The sequence shown here is derived from an EMBL/GenBank/DDBJ whole genome shotgun (WGS) entry which is preliminary data.</text>
</comment>
<keyword evidence="14" id="KW-1185">Reference proteome</keyword>
<dbReference type="InterPro" id="IPR000531">
    <property type="entry name" value="Beta-barrel_TonB"/>
</dbReference>
<dbReference type="GO" id="GO:0009279">
    <property type="term" value="C:cell outer membrane"/>
    <property type="evidence" value="ECO:0007669"/>
    <property type="project" value="UniProtKB-SubCell"/>
</dbReference>
<keyword evidence="10" id="KW-0732">Signal</keyword>
<accession>A0A432VSJ7</accession>
<dbReference type="InterPro" id="IPR036942">
    <property type="entry name" value="Beta-barrel_TonB_sf"/>
</dbReference>
<evidence type="ECO:0000259" key="11">
    <source>
        <dbReference type="Pfam" id="PF00593"/>
    </source>
</evidence>
<keyword evidence="13" id="KW-0675">Receptor</keyword>
<organism evidence="13 14">
    <name type="scientific">Aliidiomarina iranensis</name>
    <dbReference type="NCBI Taxonomy" id="1434071"/>
    <lineage>
        <taxon>Bacteria</taxon>
        <taxon>Pseudomonadati</taxon>
        <taxon>Pseudomonadota</taxon>
        <taxon>Gammaproteobacteria</taxon>
        <taxon>Alteromonadales</taxon>
        <taxon>Idiomarinaceae</taxon>
        <taxon>Aliidiomarina</taxon>
    </lineage>
</organism>
<gene>
    <name evidence="13" type="ORF">CWE08_10270</name>
</gene>
<keyword evidence="4 8" id="KW-0812">Transmembrane</keyword>
<dbReference type="SUPFAM" id="SSF56935">
    <property type="entry name" value="Porins"/>
    <property type="match status" value="1"/>
</dbReference>
<evidence type="ECO:0000256" key="6">
    <source>
        <dbReference type="ARBA" id="ARBA00023136"/>
    </source>
</evidence>
<evidence type="ECO:0000256" key="10">
    <source>
        <dbReference type="SAM" id="SignalP"/>
    </source>
</evidence>
<feature type="chain" id="PRO_5019259501" evidence="10">
    <location>
        <begin position="31"/>
        <end position="943"/>
    </location>
</feature>
<dbReference type="Proteomes" id="UP000288395">
    <property type="component" value="Unassembled WGS sequence"/>
</dbReference>
<evidence type="ECO:0000256" key="2">
    <source>
        <dbReference type="ARBA" id="ARBA00022448"/>
    </source>
</evidence>
<dbReference type="OrthoDB" id="176248at2"/>
<keyword evidence="7 8" id="KW-0998">Cell outer membrane</keyword>
<sequence>MYTNSKLAKSIRLALMFGASATAMTGVASAQEQEEEEEAAERVERIQVTGSRIQRADMEGALPVTVIDREAIDLSGEISAADLIRNTTFNSAGSFRPQSGSSAQGTSAVDMRGLGSSRTLVLVDGRRLTMSPSTGSSQDLNAIPIGAIERIEILSDGASAVYGSDAIGGVINVITRRDFNGVELTVGGGEVSVPSEGGDRENGSLVFGSSSDTTSIIGGVSWNNREIVFENAYPWTQSGSSVYGNNFVPAGNGGGFWGQALDEDGNPRFVLDEDGNPTATPVFASAPIMAVPGGCGEENFFGISVTTNPDGTTTRPDGVVSERCQYNFNATNANEASSSNESLFVKLRHDINDDWTVYSNANIAKTNSFGRYAPAPDSNGFYAGLATPVDSLNNPTNPDAWFYDTVNNPNAVAYDQNVVGPEQAVFFYHRFAAMGNRDSTVDNENIDFLVGAEGRVGMFDLDFGARRVRNKTVEIGDGYLAATTAWGNVNNFNPYCDDGTYDIECQTGYNIQTPSANPDSVLAAGVVTTSRISQFNIDEMYASAGFDIFEIGGGMVQGFVGVETRDEYYEDNYDSQSEAGLVGGSAGNSAGGGRSVDAAYFEVLMPVTYDLEVSLAGRFDDYSDYGSDFSPKVSFRWQPIPELLVRGSYGEGFRAPTLDILTQLTSFSADSVRDPATCAILSGDADAECQINAFYIANPDLSSEQSEQLAFGVAYQPLEWLNFTVDYYDIEISNRIRQFSSQNLIDRERAGDPVPDGLGVTRADDGRITRIDAGFGNEGTLSTSGVDFNVRTDFDLGAFGTISNNLQMSRILDYSTDGGRNIVKDPGLPEDRITMQNQWNYGDFNVAWNINVIGTQFTDVEADGNGGVIRTGNWGTWTTHDLQFNYNTPWNGRITVGAQNAFEKLPKIDVVNGPEYGFDGRGYNFNLYTANGRYTYVRYTQRF</sequence>
<keyword evidence="3 8" id="KW-1134">Transmembrane beta strand</keyword>
<evidence type="ECO:0000256" key="9">
    <source>
        <dbReference type="RuleBase" id="RU003357"/>
    </source>
</evidence>
<dbReference type="EMBL" id="PIPJ01000008">
    <property type="protein sequence ID" value="RUO19350.1"/>
    <property type="molecule type" value="Genomic_DNA"/>
</dbReference>
<evidence type="ECO:0000313" key="13">
    <source>
        <dbReference type="EMBL" id="RUO19350.1"/>
    </source>
</evidence>
<dbReference type="InterPro" id="IPR037066">
    <property type="entry name" value="Plug_dom_sf"/>
</dbReference>
<dbReference type="InterPro" id="IPR012910">
    <property type="entry name" value="Plug_dom"/>
</dbReference>
<dbReference type="PROSITE" id="PS52016">
    <property type="entry name" value="TONB_DEPENDENT_REC_3"/>
    <property type="match status" value="1"/>
</dbReference>